<proteinExistence type="predicted"/>
<reference evidence="2" key="1">
    <citation type="submission" date="2010-05" db="EMBL/GenBank/DDBJ databases">
        <title>The Genome Sequence of Magnaporthe poae strain ATCC 64411.</title>
        <authorList>
            <consortium name="The Broad Institute Genome Sequencing Platform"/>
            <consortium name="Broad Institute Genome Sequencing Center for Infectious Disease"/>
            <person name="Ma L.-J."/>
            <person name="Dead R."/>
            <person name="Young S."/>
            <person name="Zeng Q."/>
            <person name="Koehrsen M."/>
            <person name="Alvarado L."/>
            <person name="Berlin A."/>
            <person name="Chapman S.B."/>
            <person name="Chen Z."/>
            <person name="Freedman E."/>
            <person name="Gellesch M."/>
            <person name="Goldberg J."/>
            <person name="Griggs A."/>
            <person name="Gujja S."/>
            <person name="Heilman E.R."/>
            <person name="Heiman D."/>
            <person name="Hepburn T."/>
            <person name="Howarth C."/>
            <person name="Jen D."/>
            <person name="Larson L."/>
            <person name="Mehta T."/>
            <person name="Neiman D."/>
            <person name="Pearson M."/>
            <person name="Roberts A."/>
            <person name="Saif S."/>
            <person name="Shea T."/>
            <person name="Shenoy N."/>
            <person name="Sisk P."/>
            <person name="Stolte C."/>
            <person name="Sykes S."/>
            <person name="Walk T."/>
            <person name="White J."/>
            <person name="Yandava C."/>
            <person name="Haas B."/>
            <person name="Nusbaum C."/>
            <person name="Birren B."/>
        </authorList>
    </citation>
    <scope>NUCLEOTIDE SEQUENCE</scope>
    <source>
        <strain evidence="2">ATCC 64411</strain>
    </source>
</reference>
<dbReference type="VEuPathDB" id="FungiDB:MAPG_10777"/>
<keyword evidence="4" id="KW-1185">Reference proteome</keyword>
<dbReference type="Proteomes" id="UP000011715">
    <property type="component" value="Unassembled WGS sequence"/>
</dbReference>
<evidence type="ECO:0000313" key="2">
    <source>
        <dbReference type="EMBL" id="KLU91828.1"/>
    </source>
</evidence>
<dbReference type="AlphaFoldDB" id="A0A0C4EDH7"/>
<evidence type="ECO:0000256" key="1">
    <source>
        <dbReference type="SAM" id="MobiDB-lite"/>
    </source>
</evidence>
<protein>
    <submittedName>
        <fullName evidence="2 3">Uncharacterized protein</fullName>
    </submittedName>
</protein>
<accession>A0A0C4EDH7</accession>
<reference evidence="3" key="5">
    <citation type="submission" date="2015-06" db="UniProtKB">
        <authorList>
            <consortium name="EnsemblFungi"/>
        </authorList>
    </citation>
    <scope>IDENTIFICATION</scope>
    <source>
        <strain evidence="3">ATCC 64411</strain>
    </source>
</reference>
<gene>
    <name evidence="2" type="ORF">MAPG_10777</name>
</gene>
<sequence>MYDVTTSGHDRRFTIGRLRPEALDTHLGCPGSLWARLAASMGDRSRKAAEPLGLGLSVRPARYRADLPSVDSPERKGNCQETSPAVEATSDGLGQGGVGRSPLELPTWSVELGSLSLRYKAIESMYGLCIDPHGLINTLVTLDITATLLDSNNVGQLVNHLNWLSTLPHPERERPDPAAVLRWGE</sequence>
<organism evidence="3 4">
    <name type="scientific">Magnaporthiopsis poae (strain ATCC 64411 / 73-15)</name>
    <name type="common">Kentucky bluegrass fungus</name>
    <name type="synonym">Magnaporthe poae</name>
    <dbReference type="NCBI Taxonomy" id="644358"/>
    <lineage>
        <taxon>Eukaryota</taxon>
        <taxon>Fungi</taxon>
        <taxon>Dikarya</taxon>
        <taxon>Ascomycota</taxon>
        <taxon>Pezizomycotina</taxon>
        <taxon>Sordariomycetes</taxon>
        <taxon>Sordariomycetidae</taxon>
        <taxon>Magnaporthales</taxon>
        <taxon>Magnaporthaceae</taxon>
        <taxon>Magnaporthiopsis</taxon>
    </lineage>
</organism>
<name>A0A0C4EDH7_MAGP6</name>
<evidence type="ECO:0000313" key="4">
    <source>
        <dbReference type="Proteomes" id="UP000011715"/>
    </source>
</evidence>
<dbReference type="EnsemblFungi" id="MAPG_10777T0">
    <property type="protein sequence ID" value="MAPG_10777T0"/>
    <property type="gene ID" value="MAPG_10777"/>
</dbReference>
<reference evidence="2" key="3">
    <citation type="submission" date="2011-03" db="EMBL/GenBank/DDBJ databases">
        <title>Annotation of Magnaporthe poae ATCC 64411.</title>
        <authorList>
            <person name="Ma L.-J."/>
            <person name="Dead R."/>
            <person name="Young S.K."/>
            <person name="Zeng Q."/>
            <person name="Gargeya S."/>
            <person name="Fitzgerald M."/>
            <person name="Haas B."/>
            <person name="Abouelleil A."/>
            <person name="Alvarado L."/>
            <person name="Arachchi H.M."/>
            <person name="Berlin A."/>
            <person name="Brown A."/>
            <person name="Chapman S.B."/>
            <person name="Chen Z."/>
            <person name="Dunbar C."/>
            <person name="Freedman E."/>
            <person name="Gearin G."/>
            <person name="Gellesch M."/>
            <person name="Goldberg J."/>
            <person name="Griggs A."/>
            <person name="Gujja S."/>
            <person name="Heiman D."/>
            <person name="Howarth C."/>
            <person name="Larson L."/>
            <person name="Lui A."/>
            <person name="MacDonald P.J.P."/>
            <person name="Mehta T."/>
            <person name="Montmayeur A."/>
            <person name="Murphy C."/>
            <person name="Neiman D."/>
            <person name="Pearson M."/>
            <person name="Priest M."/>
            <person name="Roberts A."/>
            <person name="Saif S."/>
            <person name="Shea T."/>
            <person name="Shenoy N."/>
            <person name="Sisk P."/>
            <person name="Stolte C."/>
            <person name="Sykes S."/>
            <person name="Yandava C."/>
            <person name="Wortman J."/>
            <person name="Nusbaum C."/>
            <person name="Birren B."/>
        </authorList>
    </citation>
    <scope>NUCLEOTIDE SEQUENCE</scope>
    <source>
        <strain evidence="2">ATCC 64411</strain>
    </source>
</reference>
<feature type="region of interest" description="Disordered" evidence="1">
    <location>
        <begin position="67"/>
        <end position="100"/>
    </location>
</feature>
<dbReference type="EMBL" id="GL876978">
    <property type="protein sequence ID" value="KLU91828.1"/>
    <property type="molecule type" value="Genomic_DNA"/>
</dbReference>
<reference evidence="3" key="4">
    <citation type="journal article" date="2015" name="G3 (Bethesda)">
        <title>Genome sequences of three phytopathogenic species of the Magnaporthaceae family of fungi.</title>
        <authorList>
            <person name="Okagaki L.H."/>
            <person name="Nunes C.C."/>
            <person name="Sailsbery J."/>
            <person name="Clay B."/>
            <person name="Brown D."/>
            <person name="John T."/>
            <person name="Oh Y."/>
            <person name="Young N."/>
            <person name="Fitzgerald M."/>
            <person name="Haas B.J."/>
            <person name="Zeng Q."/>
            <person name="Young S."/>
            <person name="Adiconis X."/>
            <person name="Fan L."/>
            <person name="Levin J.Z."/>
            <person name="Mitchell T.K."/>
            <person name="Okubara P.A."/>
            <person name="Farman M.L."/>
            <person name="Kohn L.M."/>
            <person name="Birren B."/>
            <person name="Ma L.-J."/>
            <person name="Dean R.A."/>
        </authorList>
    </citation>
    <scope>NUCLEOTIDE SEQUENCE</scope>
    <source>
        <strain evidence="3">ATCC 64411 / 73-15</strain>
    </source>
</reference>
<evidence type="ECO:0000313" key="3">
    <source>
        <dbReference type="EnsemblFungi" id="MAPG_10777T0"/>
    </source>
</evidence>
<reference evidence="4" key="2">
    <citation type="submission" date="2010-05" db="EMBL/GenBank/DDBJ databases">
        <title>The genome sequence of Magnaporthe poae strain ATCC 64411.</title>
        <authorList>
            <person name="Ma L.-J."/>
            <person name="Dead R."/>
            <person name="Young S."/>
            <person name="Zeng Q."/>
            <person name="Koehrsen M."/>
            <person name="Alvarado L."/>
            <person name="Berlin A."/>
            <person name="Chapman S.B."/>
            <person name="Chen Z."/>
            <person name="Freedman E."/>
            <person name="Gellesch M."/>
            <person name="Goldberg J."/>
            <person name="Griggs A."/>
            <person name="Gujja S."/>
            <person name="Heilman E.R."/>
            <person name="Heiman D."/>
            <person name="Hepburn T."/>
            <person name="Howarth C."/>
            <person name="Jen D."/>
            <person name="Larson L."/>
            <person name="Mehta T."/>
            <person name="Neiman D."/>
            <person name="Pearson M."/>
            <person name="Roberts A."/>
            <person name="Saif S."/>
            <person name="Shea T."/>
            <person name="Shenoy N."/>
            <person name="Sisk P."/>
            <person name="Stolte C."/>
            <person name="Sykes S."/>
            <person name="Walk T."/>
            <person name="White J."/>
            <person name="Yandava C."/>
            <person name="Haas B."/>
            <person name="Nusbaum C."/>
            <person name="Birren B."/>
        </authorList>
    </citation>
    <scope>NUCLEOTIDE SEQUENCE [LARGE SCALE GENOMIC DNA]</scope>
    <source>
        <strain evidence="4">ATCC 64411 / 73-15</strain>
    </source>
</reference>
<dbReference type="EMBL" id="ADBL01002664">
    <property type="status" value="NOT_ANNOTATED_CDS"/>
    <property type="molecule type" value="Genomic_DNA"/>
</dbReference>